<proteinExistence type="predicted"/>
<sequence>MSQSSLFLYQTHQNLTNFYLKQRARQHQNTQKRIQEIRSQSQTPNASQIPTNPPTTKRTTLDAGLSSPERQQPTPRPRLSINNIAIRPITNMPTITPAIMPTSSLTPPPPTQHIWTPSHFNQFAPELSLLSEGELIIDKSSDPSEISALSRDTSSHSQSLQIRLGTPLITPLIDIRLGTPLFSRQQPPTLSSNTDSSGISNTTVVTASRETSQQSGGLEDPSFQDPSSSTDPSFQTPPTPSIPNPRRG</sequence>
<feature type="compositionally biased region" description="Polar residues" evidence="1">
    <location>
        <begin position="224"/>
        <end position="234"/>
    </location>
</feature>
<accession>A0AAN6YMA3</accession>
<evidence type="ECO:0000313" key="3">
    <source>
        <dbReference type="Proteomes" id="UP001301958"/>
    </source>
</evidence>
<dbReference type="EMBL" id="MU865602">
    <property type="protein sequence ID" value="KAK4220993.1"/>
    <property type="molecule type" value="Genomic_DNA"/>
</dbReference>
<protein>
    <submittedName>
        <fullName evidence="2">Uncharacterized protein</fullName>
    </submittedName>
</protein>
<comment type="caution">
    <text evidence="2">The sequence shown here is derived from an EMBL/GenBank/DDBJ whole genome shotgun (WGS) entry which is preliminary data.</text>
</comment>
<keyword evidence="3" id="KW-1185">Reference proteome</keyword>
<feature type="region of interest" description="Disordered" evidence="1">
    <location>
        <begin position="184"/>
        <end position="248"/>
    </location>
</feature>
<reference evidence="2" key="2">
    <citation type="submission" date="2023-05" db="EMBL/GenBank/DDBJ databases">
        <authorList>
            <consortium name="Lawrence Berkeley National Laboratory"/>
            <person name="Steindorff A."/>
            <person name="Hensen N."/>
            <person name="Bonometti L."/>
            <person name="Westerberg I."/>
            <person name="Brannstrom I.O."/>
            <person name="Guillou S."/>
            <person name="Cros-Aarteil S."/>
            <person name="Calhoun S."/>
            <person name="Haridas S."/>
            <person name="Kuo A."/>
            <person name="Mondo S."/>
            <person name="Pangilinan J."/>
            <person name="Riley R."/>
            <person name="Labutti K."/>
            <person name="Andreopoulos B."/>
            <person name="Lipzen A."/>
            <person name="Chen C."/>
            <person name="Yanf M."/>
            <person name="Daum C."/>
            <person name="Ng V."/>
            <person name="Clum A."/>
            <person name="Ohm R."/>
            <person name="Martin F."/>
            <person name="Silar P."/>
            <person name="Natvig D."/>
            <person name="Lalanne C."/>
            <person name="Gautier V."/>
            <person name="Ament-Velasquez S.L."/>
            <person name="Kruys A."/>
            <person name="Hutchinson M.I."/>
            <person name="Powell A.J."/>
            <person name="Barry K."/>
            <person name="Miller A.N."/>
            <person name="Grigoriev I.V."/>
            <person name="Debuchy R."/>
            <person name="Gladieux P."/>
            <person name="Thoren M.H."/>
            <person name="Johannesson H."/>
        </authorList>
    </citation>
    <scope>NUCLEOTIDE SEQUENCE</scope>
    <source>
        <strain evidence="2">CBS 990.96</strain>
    </source>
</reference>
<evidence type="ECO:0000256" key="1">
    <source>
        <dbReference type="SAM" id="MobiDB-lite"/>
    </source>
</evidence>
<dbReference type="Proteomes" id="UP001301958">
    <property type="component" value="Unassembled WGS sequence"/>
</dbReference>
<organism evidence="2 3">
    <name type="scientific">Podospora fimiseda</name>
    <dbReference type="NCBI Taxonomy" id="252190"/>
    <lineage>
        <taxon>Eukaryota</taxon>
        <taxon>Fungi</taxon>
        <taxon>Dikarya</taxon>
        <taxon>Ascomycota</taxon>
        <taxon>Pezizomycotina</taxon>
        <taxon>Sordariomycetes</taxon>
        <taxon>Sordariomycetidae</taxon>
        <taxon>Sordariales</taxon>
        <taxon>Podosporaceae</taxon>
        <taxon>Podospora</taxon>
    </lineage>
</organism>
<feature type="compositionally biased region" description="Polar residues" evidence="1">
    <location>
        <begin position="184"/>
        <end position="216"/>
    </location>
</feature>
<evidence type="ECO:0000313" key="2">
    <source>
        <dbReference type="EMBL" id="KAK4220993.1"/>
    </source>
</evidence>
<name>A0AAN6YMA3_9PEZI</name>
<feature type="region of interest" description="Disordered" evidence="1">
    <location>
        <begin position="23"/>
        <end position="78"/>
    </location>
</feature>
<gene>
    <name evidence="2" type="ORF">QBC38DRAFT_152282</name>
</gene>
<reference evidence="2" key="1">
    <citation type="journal article" date="2023" name="Mol. Phylogenet. Evol.">
        <title>Genome-scale phylogeny and comparative genomics of the fungal order Sordariales.</title>
        <authorList>
            <person name="Hensen N."/>
            <person name="Bonometti L."/>
            <person name="Westerberg I."/>
            <person name="Brannstrom I.O."/>
            <person name="Guillou S."/>
            <person name="Cros-Aarteil S."/>
            <person name="Calhoun S."/>
            <person name="Haridas S."/>
            <person name="Kuo A."/>
            <person name="Mondo S."/>
            <person name="Pangilinan J."/>
            <person name="Riley R."/>
            <person name="LaButti K."/>
            <person name="Andreopoulos B."/>
            <person name="Lipzen A."/>
            <person name="Chen C."/>
            <person name="Yan M."/>
            <person name="Daum C."/>
            <person name="Ng V."/>
            <person name="Clum A."/>
            <person name="Steindorff A."/>
            <person name="Ohm R.A."/>
            <person name="Martin F."/>
            <person name="Silar P."/>
            <person name="Natvig D.O."/>
            <person name="Lalanne C."/>
            <person name="Gautier V."/>
            <person name="Ament-Velasquez S.L."/>
            <person name="Kruys A."/>
            <person name="Hutchinson M.I."/>
            <person name="Powell A.J."/>
            <person name="Barry K."/>
            <person name="Miller A.N."/>
            <person name="Grigoriev I.V."/>
            <person name="Debuchy R."/>
            <person name="Gladieux P."/>
            <person name="Hiltunen Thoren M."/>
            <person name="Johannesson H."/>
        </authorList>
    </citation>
    <scope>NUCLEOTIDE SEQUENCE</scope>
    <source>
        <strain evidence="2">CBS 990.96</strain>
    </source>
</reference>
<dbReference type="AlphaFoldDB" id="A0AAN6YMA3"/>
<feature type="compositionally biased region" description="Polar residues" evidence="1">
    <location>
        <begin position="27"/>
        <end position="58"/>
    </location>
</feature>
<feature type="compositionally biased region" description="Pro residues" evidence="1">
    <location>
        <begin position="235"/>
        <end position="248"/>
    </location>
</feature>